<accession>S9QR58</accession>
<dbReference type="GO" id="GO:0110001">
    <property type="term" value="C:toxin-antitoxin complex"/>
    <property type="evidence" value="ECO:0007669"/>
    <property type="project" value="InterPro"/>
</dbReference>
<dbReference type="eggNOG" id="COG4680">
    <property type="taxonomic scope" value="Bacteria"/>
</dbReference>
<dbReference type="AlphaFoldDB" id="S9QR58"/>
<sequence length="98" mass="11258">MQVIAKSTLRAFWLREPRAEAPLQAWYAIADKADWAGPADVKRAFGTSVDFVGDNRVIFDIGGNKYRLIVHFAYPYRRALIKFIGTHKEYDKINPETI</sequence>
<dbReference type="InterPro" id="IPR018669">
    <property type="entry name" value="Toxin_HigB"/>
</dbReference>
<name>S9QR58_9RHOB</name>
<dbReference type="Pfam" id="PF09907">
    <property type="entry name" value="HigB_toxin"/>
    <property type="match status" value="1"/>
</dbReference>
<dbReference type="GO" id="GO:0004519">
    <property type="term" value="F:endonuclease activity"/>
    <property type="evidence" value="ECO:0007669"/>
    <property type="project" value="InterPro"/>
</dbReference>
<dbReference type="OrthoDB" id="9799912at2"/>
<protein>
    <submittedName>
        <fullName evidence="1">Putative membrane protein</fullName>
    </submittedName>
</protein>
<dbReference type="Proteomes" id="UP000015347">
    <property type="component" value="Unassembled WGS sequence"/>
</dbReference>
<organism evidence="1 2">
    <name type="scientific">Salipiger mucosus DSM 16094</name>
    <dbReference type="NCBI Taxonomy" id="1123237"/>
    <lineage>
        <taxon>Bacteria</taxon>
        <taxon>Pseudomonadati</taxon>
        <taxon>Pseudomonadota</taxon>
        <taxon>Alphaproteobacteria</taxon>
        <taxon>Rhodobacterales</taxon>
        <taxon>Roseobacteraceae</taxon>
        <taxon>Salipiger</taxon>
    </lineage>
</organism>
<keyword evidence="2" id="KW-1185">Reference proteome</keyword>
<evidence type="ECO:0000313" key="1">
    <source>
        <dbReference type="EMBL" id="EPX83901.1"/>
    </source>
</evidence>
<dbReference type="RefSeq" id="WP_020038351.1">
    <property type="nucleotide sequence ID" value="NZ_KE557274.1"/>
</dbReference>
<dbReference type="HOGENOM" id="CLU_153067_3_0_5"/>
<dbReference type="EMBL" id="APVH01000013">
    <property type="protein sequence ID" value="EPX83901.1"/>
    <property type="molecule type" value="Genomic_DNA"/>
</dbReference>
<gene>
    <name evidence="1" type="ORF">Salmuc_01676</name>
</gene>
<proteinExistence type="predicted"/>
<comment type="caution">
    <text evidence="1">The sequence shown here is derived from an EMBL/GenBank/DDBJ whole genome shotgun (WGS) entry which is preliminary data.</text>
</comment>
<dbReference type="STRING" id="1123237.Salmuc_01676"/>
<evidence type="ECO:0000313" key="2">
    <source>
        <dbReference type="Proteomes" id="UP000015347"/>
    </source>
</evidence>
<reference evidence="2" key="1">
    <citation type="journal article" date="2014" name="Stand. Genomic Sci.">
        <title>Genome sequence of the exopolysaccharide-producing Salipiger mucosus type strain (DSM 16094(T)), a moderately halophilic member of the Roseobacter clade.</title>
        <authorList>
            <person name="Riedel T."/>
            <person name="Spring S."/>
            <person name="Fiebig A."/>
            <person name="Petersen J."/>
            <person name="Kyrpides N.C."/>
            <person name="Goker M."/>
            <person name="Klenk H.P."/>
        </authorList>
    </citation>
    <scope>NUCLEOTIDE SEQUENCE [LARGE SCALE GENOMIC DNA]</scope>
    <source>
        <strain evidence="2">DSM 16094</strain>
    </source>
</reference>
<dbReference type="GO" id="GO:0003723">
    <property type="term" value="F:RNA binding"/>
    <property type="evidence" value="ECO:0007669"/>
    <property type="project" value="InterPro"/>
</dbReference>